<dbReference type="Proteomes" id="UP000005839">
    <property type="component" value="Unassembled WGS sequence"/>
</dbReference>
<dbReference type="EMBL" id="ABIC01000055">
    <property type="protein sequence ID" value="EDP99029.1"/>
    <property type="molecule type" value="Genomic_DNA"/>
</dbReference>
<gene>
    <name evidence="1" type="ORF">KT99_19469</name>
</gene>
<dbReference type="NCBIfam" id="NF033564">
    <property type="entry name" value="transpos_ISAs1"/>
    <property type="match status" value="1"/>
</dbReference>
<dbReference type="InterPro" id="IPR051698">
    <property type="entry name" value="Transposase_11-like"/>
</dbReference>
<evidence type="ECO:0000313" key="1">
    <source>
        <dbReference type="EMBL" id="EDP99029.1"/>
    </source>
</evidence>
<reference evidence="1 2" key="1">
    <citation type="submission" date="2007-10" db="EMBL/GenBank/DDBJ databases">
        <authorList>
            <person name="Yayanos A."/>
            <person name="Ferriera S."/>
            <person name="Johnson J."/>
            <person name="Kravitz S."/>
            <person name="Halpern A."/>
            <person name="Remington K."/>
            <person name="Beeson K."/>
            <person name="Tran B."/>
            <person name="Rogers Y.-H."/>
            <person name="Friedman R."/>
            <person name="Venter J.C."/>
        </authorList>
    </citation>
    <scope>NUCLEOTIDE SEQUENCE [LARGE SCALE GENOMIC DNA]</scope>
    <source>
        <strain evidence="1 2">KT99</strain>
    </source>
</reference>
<dbReference type="PANTHER" id="PTHR30298">
    <property type="entry name" value="H REPEAT-ASSOCIATED PREDICTED TRANSPOSASE"/>
    <property type="match status" value="1"/>
</dbReference>
<accession>A9DIV7</accession>
<organism evidence="1 2">
    <name type="scientific">Shewanella benthica KT99</name>
    <dbReference type="NCBI Taxonomy" id="314608"/>
    <lineage>
        <taxon>Bacteria</taxon>
        <taxon>Pseudomonadati</taxon>
        <taxon>Pseudomonadota</taxon>
        <taxon>Gammaproteobacteria</taxon>
        <taxon>Alteromonadales</taxon>
        <taxon>Shewanellaceae</taxon>
        <taxon>Shewanella</taxon>
    </lineage>
</organism>
<dbReference type="PANTHER" id="PTHR30298:SF0">
    <property type="entry name" value="PROTEIN YBFL-RELATED"/>
    <property type="match status" value="1"/>
</dbReference>
<sequence length="133" mass="15391">MLVNKSWLNNKYQWVGLKSIIKVTSDVHEKTTGKETTETRWYISSLDLNAEQALSSVRNHWQVESMHWVLEMTFREDESRFRKGRGPLAFNVMRKIAMTLFKQDQTNLDRLSVNILKHQSADKGGDHGREGAG</sequence>
<name>A9DIV7_9GAMM</name>
<dbReference type="InterPro" id="IPR047647">
    <property type="entry name" value="ISAs1_transpos"/>
</dbReference>
<proteinExistence type="predicted"/>
<protein>
    <recommendedName>
        <fullName evidence="3">Transposase IS4-like domain-containing protein</fullName>
    </recommendedName>
</protein>
<evidence type="ECO:0000313" key="2">
    <source>
        <dbReference type="Proteomes" id="UP000005839"/>
    </source>
</evidence>
<comment type="caution">
    <text evidence="1">The sequence shown here is derived from an EMBL/GenBank/DDBJ whole genome shotgun (WGS) entry which is preliminary data.</text>
</comment>
<keyword evidence="2" id="KW-1185">Reference proteome</keyword>
<dbReference type="STRING" id="314608.KT99_19469"/>
<evidence type="ECO:0008006" key="3">
    <source>
        <dbReference type="Google" id="ProtNLM"/>
    </source>
</evidence>
<dbReference type="AlphaFoldDB" id="A9DIV7"/>